<proteinExistence type="predicted"/>
<feature type="chain" id="PRO_5037552485" evidence="1">
    <location>
        <begin position="25"/>
        <end position="385"/>
    </location>
</feature>
<dbReference type="RefSeq" id="WP_188828808.1">
    <property type="nucleotide sequence ID" value="NZ_BMMW01000002.1"/>
</dbReference>
<reference evidence="2" key="1">
    <citation type="journal article" date="2014" name="Int. J. Syst. Evol. Microbiol.">
        <title>Complete genome sequence of Corynebacterium casei LMG S-19264T (=DSM 44701T), isolated from a smear-ripened cheese.</title>
        <authorList>
            <consortium name="US DOE Joint Genome Institute (JGI-PGF)"/>
            <person name="Walter F."/>
            <person name="Albersmeier A."/>
            <person name="Kalinowski J."/>
            <person name="Ruckert C."/>
        </authorList>
    </citation>
    <scope>NUCLEOTIDE SEQUENCE</scope>
    <source>
        <strain evidence="2">CGMCC 4.7278</strain>
    </source>
</reference>
<evidence type="ECO:0000313" key="3">
    <source>
        <dbReference type="Proteomes" id="UP000612956"/>
    </source>
</evidence>
<reference evidence="2" key="2">
    <citation type="submission" date="2020-09" db="EMBL/GenBank/DDBJ databases">
        <authorList>
            <person name="Sun Q."/>
            <person name="Zhou Y."/>
        </authorList>
    </citation>
    <scope>NUCLEOTIDE SEQUENCE</scope>
    <source>
        <strain evidence="2">CGMCC 4.7278</strain>
    </source>
</reference>
<dbReference type="PROSITE" id="PS51257">
    <property type="entry name" value="PROKAR_LIPOPROTEIN"/>
    <property type="match status" value="1"/>
</dbReference>
<dbReference type="AlphaFoldDB" id="A0A917QGT6"/>
<organism evidence="2 3">
    <name type="scientific">Nocardia camponoti</name>
    <dbReference type="NCBI Taxonomy" id="1616106"/>
    <lineage>
        <taxon>Bacteria</taxon>
        <taxon>Bacillati</taxon>
        <taxon>Actinomycetota</taxon>
        <taxon>Actinomycetes</taxon>
        <taxon>Mycobacteriales</taxon>
        <taxon>Nocardiaceae</taxon>
        <taxon>Nocardia</taxon>
    </lineage>
</organism>
<keyword evidence="1" id="KW-0732">Signal</keyword>
<dbReference type="EMBL" id="BMMW01000002">
    <property type="protein sequence ID" value="GGK50070.1"/>
    <property type="molecule type" value="Genomic_DNA"/>
</dbReference>
<name>A0A917QGT6_9NOCA</name>
<sequence>MRKPLRRLGFAAAALLVAATAACSDDATETAAVALEPAPAEQQLAGVCPSTVVVQLQWSPETDSGPIFGLLGPGYKVDPDNNKTTGPLVINGKDTGVKLEIRAGGAAIGFQTVPSQMYVDPSITLGLAHSEQAIAAAGTQPITAVTTLLRNSPQILMWDPKTHPDWKSIADIGKSGKPVVVSKGQLFPDWLVARGLIKKDQIDVSYDSSPSRFVADPSIAQQGFVNDEPFIYEHEVKAWNKPVAYQLLKDLGYENYARTVNVRADKVAELRPCLKKLVPMIQQSTAAFIADPTPVDAKVVDVVAKNPKMSPYGAELAKSGSRALIDGGLMGPDTDGVIGSFDEPRVQRIIDEFVPILRAGGANIPATLDAKTLVTKEFLDTTVTK</sequence>
<comment type="caution">
    <text evidence="2">The sequence shown here is derived from an EMBL/GenBank/DDBJ whole genome shotgun (WGS) entry which is preliminary data.</text>
</comment>
<protein>
    <submittedName>
        <fullName evidence="2">Nitrate ABC transporter substrate-binding protein</fullName>
    </submittedName>
</protein>
<accession>A0A917QGT6</accession>
<dbReference type="Gene3D" id="3.40.190.10">
    <property type="entry name" value="Periplasmic binding protein-like II"/>
    <property type="match status" value="2"/>
</dbReference>
<evidence type="ECO:0000313" key="2">
    <source>
        <dbReference type="EMBL" id="GGK50070.1"/>
    </source>
</evidence>
<gene>
    <name evidence="2" type="ORF">GCM10011591_21990</name>
</gene>
<feature type="signal peptide" evidence="1">
    <location>
        <begin position="1"/>
        <end position="24"/>
    </location>
</feature>
<keyword evidence="3" id="KW-1185">Reference proteome</keyword>
<dbReference type="Proteomes" id="UP000612956">
    <property type="component" value="Unassembled WGS sequence"/>
</dbReference>
<evidence type="ECO:0000256" key="1">
    <source>
        <dbReference type="SAM" id="SignalP"/>
    </source>
</evidence>